<sequence>MDIKKRELSFDSCVEDERIFVRILEPAEKANVKGVLQIAHGMSEHSLLYVEFAKYMASKGFAVAVNDHLGHGKSVSAGGSYGYFGKGGFQNLVQDMHKLYTLIHRDYPEAPYILMGHSLGSLLVRSYCAQHGSELAGAVIMGTCGSVPKSAIKVQKMICNTAVKKKGEKGHDEIFKKMASVNSTRNFALLSIPADWISRDADEVEKYIKDPLCGFDFTVSGYRDILLLQERVASPSWFKKMPQIPILLISGDSDPVGGFGKGVRQVARKLKKTGHDVRLILYPGAKHSILCEINRQEVFTDIENFLDDILAGNA</sequence>
<dbReference type="AlphaFoldDB" id="A0A4Z0YFJ3"/>
<keyword evidence="3" id="KW-1185">Reference proteome</keyword>
<dbReference type="Proteomes" id="UP000297714">
    <property type="component" value="Unassembled WGS sequence"/>
</dbReference>
<comment type="caution">
    <text evidence="2">The sequence shown here is derived from an EMBL/GenBank/DDBJ whole genome shotgun (WGS) entry which is preliminary data.</text>
</comment>
<dbReference type="Pfam" id="PF12146">
    <property type="entry name" value="Hydrolase_4"/>
    <property type="match status" value="1"/>
</dbReference>
<reference evidence="2 3" key="1">
    <citation type="submission" date="2019-04" db="EMBL/GenBank/DDBJ databases">
        <authorList>
            <person name="Poehlein A."/>
            <person name="Bengelsdorf F.R."/>
            <person name="Duerre P."/>
            <person name="Daniel R."/>
        </authorList>
    </citation>
    <scope>NUCLEOTIDE SEQUENCE [LARGE SCALE GENOMIC DNA]</scope>
    <source>
        <strain evidence="2 3">BS-1</strain>
    </source>
</reference>
<dbReference type="PANTHER" id="PTHR11614">
    <property type="entry name" value="PHOSPHOLIPASE-RELATED"/>
    <property type="match status" value="1"/>
</dbReference>
<evidence type="ECO:0000313" key="2">
    <source>
        <dbReference type="EMBL" id="TGJ77690.1"/>
    </source>
</evidence>
<protein>
    <submittedName>
        <fullName evidence="2">Lysophospholipase L2</fullName>
    </submittedName>
</protein>
<dbReference type="Gene3D" id="3.40.50.1820">
    <property type="entry name" value="alpha/beta hydrolase"/>
    <property type="match status" value="1"/>
</dbReference>
<dbReference type="RefSeq" id="WP_135656599.1">
    <property type="nucleotide sequence ID" value="NZ_SRMQ01000001.1"/>
</dbReference>
<dbReference type="InterPro" id="IPR029058">
    <property type="entry name" value="AB_hydrolase_fold"/>
</dbReference>
<organism evidence="2 3">
    <name type="scientific">Caproiciproducens galactitolivorans</name>
    <dbReference type="NCBI Taxonomy" id="642589"/>
    <lineage>
        <taxon>Bacteria</taxon>
        <taxon>Bacillati</taxon>
        <taxon>Bacillota</taxon>
        <taxon>Clostridia</taxon>
        <taxon>Eubacteriales</taxon>
        <taxon>Acutalibacteraceae</taxon>
        <taxon>Caproiciproducens</taxon>
    </lineage>
</organism>
<dbReference type="InterPro" id="IPR022742">
    <property type="entry name" value="Hydrolase_4"/>
</dbReference>
<dbReference type="OrthoDB" id="9806902at2"/>
<dbReference type="InterPro" id="IPR051044">
    <property type="entry name" value="MAG_DAG_Lipase"/>
</dbReference>
<proteinExistence type="predicted"/>
<accession>A0A4Z0YFJ3</accession>
<evidence type="ECO:0000259" key="1">
    <source>
        <dbReference type="Pfam" id="PF12146"/>
    </source>
</evidence>
<gene>
    <name evidence="2" type="ORF">CAGA_00830</name>
</gene>
<feature type="domain" description="Serine aminopeptidase S33" evidence="1">
    <location>
        <begin position="31"/>
        <end position="293"/>
    </location>
</feature>
<evidence type="ECO:0000313" key="3">
    <source>
        <dbReference type="Proteomes" id="UP000297714"/>
    </source>
</evidence>
<dbReference type="SUPFAM" id="SSF53474">
    <property type="entry name" value="alpha/beta-Hydrolases"/>
    <property type="match status" value="1"/>
</dbReference>
<dbReference type="EMBL" id="SRMQ01000001">
    <property type="protein sequence ID" value="TGJ77690.1"/>
    <property type="molecule type" value="Genomic_DNA"/>
</dbReference>
<name>A0A4Z0YFJ3_9FIRM</name>